<organism evidence="1 2">
    <name type="scientific">Smallanthus sonchifolius</name>
    <dbReference type="NCBI Taxonomy" id="185202"/>
    <lineage>
        <taxon>Eukaryota</taxon>
        <taxon>Viridiplantae</taxon>
        <taxon>Streptophyta</taxon>
        <taxon>Embryophyta</taxon>
        <taxon>Tracheophyta</taxon>
        <taxon>Spermatophyta</taxon>
        <taxon>Magnoliopsida</taxon>
        <taxon>eudicotyledons</taxon>
        <taxon>Gunneridae</taxon>
        <taxon>Pentapetalae</taxon>
        <taxon>asterids</taxon>
        <taxon>campanulids</taxon>
        <taxon>Asterales</taxon>
        <taxon>Asteraceae</taxon>
        <taxon>Asteroideae</taxon>
        <taxon>Heliantheae alliance</taxon>
        <taxon>Millerieae</taxon>
        <taxon>Smallanthus</taxon>
    </lineage>
</organism>
<gene>
    <name evidence="1" type="ORF">L1987_19507</name>
</gene>
<name>A0ACB9INS6_9ASTR</name>
<evidence type="ECO:0000313" key="2">
    <source>
        <dbReference type="Proteomes" id="UP001056120"/>
    </source>
</evidence>
<proteinExistence type="predicted"/>
<keyword evidence="2" id="KW-1185">Reference proteome</keyword>
<comment type="caution">
    <text evidence="1">The sequence shown here is derived from an EMBL/GenBank/DDBJ whole genome shotgun (WGS) entry which is preliminary data.</text>
</comment>
<dbReference type="Proteomes" id="UP001056120">
    <property type="component" value="Linkage Group LG07"/>
</dbReference>
<accession>A0ACB9INS6</accession>
<reference evidence="2" key="1">
    <citation type="journal article" date="2022" name="Mol. Ecol. Resour.">
        <title>The genomes of chicory, endive, great burdock and yacon provide insights into Asteraceae palaeo-polyploidization history and plant inulin production.</title>
        <authorList>
            <person name="Fan W."/>
            <person name="Wang S."/>
            <person name="Wang H."/>
            <person name="Wang A."/>
            <person name="Jiang F."/>
            <person name="Liu H."/>
            <person name="Zhao H."/>
            <person name="Xu D."/>
            <person name="Zhang Y."/>
        </authorList>
    </citation>
    <scope>NUCLEOTIDE SEQUENCE [LARGE SCALE GENOMIC DNA]</scope>
    <source>
        <strain evidence="2">cv. Yunnan</strain>
    </source>
</reference>
<protein>
    <submittedName>
        <fullName evidence="1">Uncharacterized protein</fullName>
    </submittedName>
</protein>
<evidence type="ECO:0000313" key="1">
    <source>
        <dbReference type="EMBL" id="KAI3809904.1"/>
    </source>
</evidence>
<dbReference type="EMBL" id="CM042024">
    <property type="protein sequence ID" value="KAI3809904.1"/>
    <property type="molecule type" value="Genomic_DNA"/>
</dbReference>
<reference evidence="1 2" key="2">
    <citation type="journal article" date="2022" name="Mol. Ecol. Resour.">
        <title>The genomes of chicory, endive, great burdock and yacon provide insights into Asteraceae paleo-polyploidization history and plant inulin production.</title>
        <authorList>
            <person name="Fan W."/>
            <person name="Wang S."/>
            <person name="Wang H."/>
            <person name="Wang A."/>
            <person name="Jiang F."/>
            <person name="Liu H."/>
            <person name="Zhao H."/>
            <person name="Xu D."/>
            <person name="Zhang Y."/>
        </authorList>
    </citation>
    <scope>NUCLEOTIDE SEQUENCE [LARGE SCALE GENOMIC DNA]</scope>
    <source>
        <strain evidence="2">cv. Yunnan</strain>
        <tissue evidence="1">Leaves</tissue>
    </source>
</reference>
<sequence>MPMMIIVETLIVIPITVSRHIFLDVLRRYLAMIREVTTVDKFQGQHNDFILLSLVTCKDSICRTPS</sequence>